<dbReference type="EMBL" id="VFSU01000034">
    <property type="protein sequence ID" value="TPE58804.1"/>
    <property type="molecule type" value="Genomic_DNA"/>
</dbReference>
<dbReference type="PANTHER" id="PTHR30399:SF1">
    <property type="entry name" value="UTP PYROPHOSPHATASE"/>
    <property type="match status" value="1"/>
</dbReference>
<name>A0A501XES7_9SPHN</name>
<feature type="domain" description="YgjP-like metallopeptidase" evidence="1">
    <location>
        <begin position="3"/>
        <end position="196"/>
    </location>
</feature>
<reference evidence="2 3" key="1">
    <citation type="submission" date="2019-06" db="EMBL/GenBank/DDBJ databases">
        <authorList>
            <person name="Lee I."/>
            <person name="Jang G.I."/>
            <person name="Hwang C.Y."/>
        </authorList>
    </citation>
    <scope>NUCLEOTIDE SEQUENCE [LARGE SCALE GENOMIC DNA]</scope>
    <source>
        <strain evidence="2 3">PAMC 28131</strain>
    </source>
</reference>
<comment type="caution">
    <text evidence="2">The sequence shown here is derived from an EMBL/GenBank/DDBJ whole genome shotgun (WGS) entry which is preliminary data.</text>
</comment>
<gene>
    <name evidence="2" type="ORF">FJQ54_15555</name>
</gene>
<dbReference type="Gene3D" id="3.30.2010.10">
    <property type="entry name" value="Metalloproteases ('zincins'), catalytic domain"/>
    <property type="match status" value="1"/>
</dbReference>
<accession>A0A501XES7</accession>
<dbReference type="PANTHER" id="PTHR30399">
    <property type="entry name" value="UNCHARACTERIZED PROTEIN YGJP"/>
    <property type="match status" value="1"/>
</dbReference>
<keyword evidence="3" id="KW-1185">Reference proteome</keyword>
<sequence length="216" mass="23697">MSLRLCTASRSVKLTLPPRASLAQARAFVASHQGWIEAQAARRLPQPLPFVPGALLPVAGEPLRLMPGSGRIARRDGDTLLVPGEGPLFAARTQRWLKAESLRLLDSETRSIAALIGREVKEVRVADPRSRWGSCAADGRIAYSWRLILAPDFVRRSVVAHEVAHLAEMNHSVRFWRLATQLLGEPHDKARNWLRANGPLLLSYGVADGGGLAERV</sequence>
<dbReference type="Pfam" id="PF01863">
    <property type="entry name" value="YgjP-like"/>
    <property type="match status" value="1"/>
</dbReference>
<dbReference type="AlphaFoldDB" id="A0A501XES7"/>
<evidence type="ECO:0000259" key="1">
    <source>
        <dbReference type="Pfam" id="PF01863"/>
    </source>
</evidence>
<dbReference type="CDD" id="cd07344">
    <property type="entry name" value="M48_yhfN_like"/>
    <property type="match status" value="1"/>
</dbReference>
<protein>
    <submittedName>
        <fullName evidence="2">M48 family metallopeptidase</fullName>
    </submittedName>
</protein>
<dbReference type="InterPro" id="IPR053136">
    <property type="entry name" value="UTP_pyrophosphatase-like"/>
</dbReference>
<proteinExistence type="predicted"/>
<dbReference type="Proteomes" id="UP000319897">
    <property type="component" value="Unassembled WGS sequence"/>
</dbReference>
<evidence type="ECO:0000313" key="2">
    <source>
        <dbReference type="EMBL" id="TPE58804.1"/>
    </source>
</evidence>
<evidence type="ECO:0000313" key="3">
    <source>
        <dbReference type="Proteomes" id="UP000319897"/>
    </source>
</evidence>
<dbReference type="InterPro" id="IPR002725">
    <property type="entry name" value="YgjP-like_metallopeptidase"/>
</dbReference>
<dbReference type="OrthoDB" id="9795402at2"/>
<organism evidence="2 3">
    <name type="scientific">Sandaracinobacter neustonicus</name>
    <dbReference type="NCBI Taxonomy" id="1715348"/>
    <lineage>
        <taxon>Bacteria</taxon>
        <taxon>Pseudomonadati</taxon>
        <taxon>Pseudomonadota</taxon>
        <taxon>Alphaproteobacteria</taxon>
        <taxon>Sphingomonadales</taxon>
        <taxon>Sphingosinicellaceae</taxon>
        <taxon>Sandaracinobacter</taxon>
    </lineage>
</organism>